<dbReference type="RefSeq" id="WP_150548894.1">
    <property type="nucleotide sequence ID" value="NZ_LR215729.2"/>
</dbReference>
<dbReference type="Gene3D" id="3.10.450.50">
    <property type="match status" value="1"/>
</dbReference>
<dbReference type="SUPFAM" id="SSF54427">
    <property type="entry name" value="NTF2-like"/>
    <property type="match status" value="1"/>
</dbReference>
<feature type="domain" description="SnoaL-like" evidence="1">
    <location>
        <begin position="13"/>
        <end position="107"/>
    </location>
</feature>
<sequence>MNTAQSNKETAVAFLQLAISGHSAKAYSACVRHDFIHHNPHFKGDAQSLMQAMQENAENNPCAALEVQTCLQDGDRVAIHSRVIHKPGDPGIAVVHLFRFVDGLIVELWDIAQAVPAQSPNQHGMF</sequence>
<name>A0A653E709_9PSED</name>
<accession>A0A653E709</accession>
<dbReference type="InterPro" id="IPR032710">
    <property type="entry name" value="NTF2-like_dom_sf"/>
</dbReference>
<dbReference type="EMBL" id="LR215729">
    <property type="protein sequence ID" value="VEV98398.1"/>
    <property type="molecule type" value="Genomic_DNA"/>
</dbReference>
<reference evidence="2" key="1">
    <citation type="submission" date="2019-02" db="EMBL/GenBank/DDBJ databases">
        <authorList>
            <consortium name="Genoscope - CEA"/>
            <person name="William W."/>
        </authorList>
    </citation>
    <scope>NUCLEOTIDE SEQUENCE [LARGE SCALE GENOMIC DNA]</scope>
    <source>
        <strain evidence="2">YSy11</strain>
    </source>
</reference>
<dbReference type="AlphaFoldDB" id="A0A653E709"/>
<evidence type="ECO:0000313" key="2">
    <source>
        <dbReference type="EMBL" id="VEV98398.1"/>
    </source>
</evidence>
<organism evidence="2">
    <name type="scientific">Pseudomonas marincola</name>
    <dbReference type="NCBI Taxonomy" id="437900"/>
    <lineage>
        <taxon>Bacteria</taxon>
        <taxon>Pseudomonadati</taxon>
        <taxon>Pseudomonadota</taxon>
        <taxon>Gammaproteobacteria</taxon>
        <taxon>Pseudomonadales</taxon>
        <taxon>Pseudomonadaceae</taxon>
        <taxon>Pseudomonas</taxon>
    </lineage>
</organism>
<dbReference type="Pfam" id="PF12680">
    <property type="entry name" value="SnoaL_2"/>
    <property type="match status" value="1"/>
</dbReference>
<evidence type="ECO:0000259" key="1">
    <source>
        <dbReference type="Pfam" id="PF12680"/>
    </source>
</evidence>
<protein>
    <submittedName>
        <fullName evidence="2">Polyketide cyclase</fullName>
    </submittedName>
</protein>
<proteinExistence type="predicted"/>
<gene>
    <name evidence="2" type="ORF">PMYSY11_3354</name>
</gene>
<dbReference type="InterPro" id="IPR037401">
    <property type="entry name" value="SnoaL-like"/>
</dbReference>